<dbReference type="OrthoDB" id="2644546at2759"/>
<evidence type="ECO:0000256" key="4">
    <source>
        <dbReference type="SAM" id="MobiDB-lite"/>
    </source>
</evidence>
<feature type="compositionally biased region" description="Basic and acidic residues" evidence="4">
    <location>
        <begin position="1"/>
        <end position="15"/>
    </location>
</feature>
<dbReference type="SMART" id="SM00320">
    <property type="entry name" value="WD40"/>
    <property type="match status" value="7"/>
</dbReference>
<dbReference type="AlphaFoldDB" id="A0A0C3ESK5"/>
<dbReference type="PROSITE" id="PS50082">
    <property type="entry name" value="WD_REPEATS_2"/>
    <property type="match status" value="3"/>
</dbReference>
<dbReference type="EMBL" id="KN822004">
    <property type="protein sequence ID" value="KIM70806.1"/>
    <property type="molecule type" value="Genomic_DNA"/>
</dbReference>
<evidence type="ECO:0000256" key="2">
    <source>
        <dbReference type="ARBA" id="ARBA00022737"/>
    </source>
</evidence>
<dbReference type="InterPro" id="IPR019775">
    <property type="entry name" value="WD40_repeat_CS"/>
</dbReference>
<dbReference type="PROSITE" id="PS00678">
    <property type="entry name" value="WD_REPEATS_1"/>
    <property type="match status" value="2"/>
</dbReference>
<reference evidence="6" key="2">
    <citation type="submission" date="2015-01" db="EMBL/GenBank/DDBJ databases">
        <title>Evolutionary Origins and Diversification of the Mycorrhizal Mutualists.</title>
        <authorList>
            <consortium name="DOE Joint Genome Institute"/>
            <consortium name="Mycorrhizal Genomics Consortium"/>
            <person name="Kohler A."/>
            <person name="Kuo A."/>
            <person name="Nagy L.G."/>
            <person name="Floudas D."/>
            <person name="Copeland A."/>
            <person name="Barry K.W."/>
            <person name="Cichocki N."/>
            <person name="Veneault-Fourrey C."/>
            <person name="LaButti K."/>
            <person name="Lindquist E.A."/>
            <person name="Lipzen A."/>
            <person name="Lundell T."/>
            <person name="Morin E."/>
            <person name="Murat C."/>
            <person name="Riley R."/>
            <person name="Ohm R."/>
            <person name="Sun H."/>
            <person name="Tunlid A."/>
            <person name="Henrissat B."/>
            <person name="Grigoriev I.V."/>
            <person name="Hibbett D.S."/>
            <person name="Martin F."/>
        </authorList>
    </citation>
    <scope>NUCLEOTIDE SEQUENCE [LARGE SCALE GENOMIC DNA]</scope>
    <source>
        <strain evidence="6">Foug A</strain>
    </source>
</reference>
<dbReference type="InterPro" id="IPR001680">
    <property type="entry name" value="WD40_rpt"/>
</dbReference>
<evidence type="ECO:0000313" key="5">
    <source>
        <dbReference type="EMBL" id="KIM70806.1"/>
    </source>
</evidence>
<sequence length="568" mass="61854">MKDALGARAKQDPPKHPGPSQEPAIILSGHTDAVKSLTYHPSGKLISGCHDRTVRVWNMQDPTEAAKIMVHDEDVRSIGVAENGSVIVSGTSGGRVIVWDAQTCEKALELKKRHSYPVVSLAISRDSQQVASVSMDGVVMISSLTTGKTVAGPFDGYERWPISFAFSPDGERLASGATDHTVHIRDSLTGVELPHLTQHPGDRVWSMIWSLDSRQLIFGLHNGAIEFFDISNSSKLAECRADSQRVHCLAMSPDGRLLTSASTDRGTIKFWDTNTYQQIGPILSHADLVHSVAISPDGKYLASAGNDKKIKIWDLGVAFATDSPDSNGSRASHSRPQSLDSTPELNGDDSTAPREDVRSSNNSRNAPEDDVQSSHTTQPDFPSRDPEQDSETSSLPECLDSSAVPPPRDEAMPDLDSSFWEPTAPTEKQGGRSQLSHQFKQTKKYFKGLRRAQGDNGGATSTENSRDMATEGQKELLFARKRRVLEVAHNGPPVDQVRKSYLVINDQLVPAPLPSISDFNASVPQSCTPRVESSQVSSDSDGFVEECSCCPFFRRIQRGERSTIAGLQ</sequence>
<dbReference type="PRINTS" id="PR00320">
    <property type="entry name" value="GPROTEINBRPT"/>
</dbReference>
<dbReference type="Pfam" id="PF00400">
    <property type="entry name" value="WD40"/>
    <property type="match status" value="6"/>
</dbReference>
<dbReference type="PROSITE" id="PS50294">
    <property type="entry name" value="WD_REPEATS_REGION"/>
    <property type="match status" value="3"/>
</dbReference>
<keyword evidence="2" id="KW-0677">Repeat</keyword>
<feature type="repeat" description="WD" evidence="3">
    <location>
        <begin position="68"/>
        <end position="109"/>
    </location>
</feature>
<dbReference type="Gene3D" id="2.130.10.10">
    <property type="entry name" value="YVTN repeat-like/Quinoprotein amine dehydrogenase"/>
    <property type="match status" value="2"/>
</dbReference>
<dbReference type="InterPro" id="IPR036322">
    <property type="entry name" value="WD40_repeat_dom_sf"/>
</dbReference>
<evidence type="ECO:0000256" key="3">
    <source>
        <dbReference type="PROSITE-ProRule" id="PRU00221"/>
    </source>
</evidence>
<feature type="region of interest" description="Disordered" evidence="4">
    <location>
        <begin position="1"/>
        <end position="23"/>
    </location>
</feature>
<feature type="compositionally biased region" description="Polar residues" evidence="4">
    <location>
        <begin position="323"/>
        <end position="344"/>
    </location>
</feature>
<dbReference type="InterPro" id="IPR020472">
    <property type="entry name" value="WD40_PAC1"/>
</dbReference>
<dbReference type="PANTHER" id="PTHR19848:SF8">
    <property type="entry name" value="F-BOX AND WD REPEAT DOMAIN CONTAINING 7"/>
    <property type="match status" value="1"/>
</dbReference>
<feature type="repeat" description="WD" evidence="3">
    <location>
        <begin position="282"/>
        <end position="315"/>
    </location>
</feature>
<organism evidence="5 6">
    <name type="scientific">Scleroderma citrinum Foug A</name>
    <dbReference type="NCBI Taxonomy" id="1036808"/>
    <lineage>
        <taxon>Eukaryota</taxon>
        <taxon>Fungi</taxon>
        <taxon>Dikarya</taxon>
        <taxon>Basidiomycota</taxon>
        <taxon>Agaricomycotina</taxon>
        <taxon>Agaricomycetes</taxon>
        <taxon>Agaricomycetidae</taxon>
        <taxon>Boletales</taxon>
        <taxon>Sclerodermatineae</taxon>
        <taxon>Sclerodermataceae</taxon>
        <taxon>Scleroderma</taxon>
    </lineage>
</organism>
<dbReference type="STRING" id="1036808.A0A0C3ESK5"/>
<evidence type="ECO:0000256" key="1">
    <source>
        <dbReference type="ARBA" id="ARBA00022574"/>
    </source>
</evidence>
<dbReference type="InterPro" id="IPR015943">
    <property type="entry name" value="WD40/YVTN_repeat-like_dom_sf"/>
</dbReference>
<gene>
    <name evidence="5" type="ORF">SCLCIDRAFT_1206958</name>
</gene>
<accession>A0A0C3ESK5</accession>
<feature type="region of interest" description="Disordered" evidence="4">
    <location>
        <begin position="322"/>
        <end position="472"/>
    </location>
</feature>
<proteinExistence type="predicted"/>
<dbReference type="Proteomes" id="UP000053989">
    <property type="component" value="Unassembled WGS sequence"/>
</dbReference>
<keyword evidence="6" id="KW-1185">Reference proteome</keyword>
<dbReference type="HOGENOM" id="CLU_479929_0_0_1"/>
<dbReference type="PANTHER" id="PTHR19848">
    <property type="entry name" value="WD40 REPEAT PROTEIN"/>
    <property type="match status" value="1"/>
</dbReference>
<dbReference type="SUPFAM" id="SSF50978">
    <property type="entry name" value="WD40 repeat-like"/>
    <property type="match status" value="1"/>
</dbReference>
<name>A0A0C3ESK5_9AGAM</name>
<keyword evidence="1 3" id="KW-0853">WD repeat</keyword>
<evidence type="ECO:0000313" key="6">
    <source>
        <dbReference type="Proteomes" id="UP000053989"/>
    </source>
</evidence>
<reference evidence="5 6" key="1">
    <citation type="submission" date="2014-04" db="EMBL/GenBank/DDBJ databases">
        <authorList>
            <consortium name="DOE Joint Genome Institute"/>
            <person name="Kuo A."/>
            <person name="Kohler A."/>
            <person name="Nagy L.G."/>
            <person name="Floudas D."/>
            <person name="Copeland A."/>
            <person name="Barry K.W."/>
            <person name="Cichocki N."/>
            <person name="Veneault-Fourrey C."/>
            <person name="LaButti K."/>
            <person name="Lindquist E.A."/>
            <person name="Lipzen A."/>
            <person name="Lundell T."/>
            <person name="Morin E."/>
            <person name="Murat C."/>
            <person name="Sun H."/>
            <person name="Tunlid A."/>
            <person name="Henrissat B."/>
            <person name="Grigoriev I.V."/>
            <person name="Hibbett D.S."/>
            <person name="Martin F."/>
            <person name="Nordberg H.P."/>
            <person name="Cantor M.N."/>
            <person name="Hua S.X."/>
        </authorList>
    </citation>
    <scope>NUCLEOTIDE SEQUENCE [LARGE SCALE GENOMIC DNA]</scope>
    <source>
        <strain evidence="5 6">Foug A</strain>
    </source>
</reference>
<dbReference type="CDD" id="cd00200">
    <property type="entry name" value="WD40"/>
    <property type="match status" value="1"/>
</dbReference>
<feature type="repeat" description="WD" evidence="3">
    <location>
        <begin position="27"/>
        <end position="67"/>
    </location>
</feature>
<dbReference type="InParanoid" id="A0A0C3ESK5"/>
<protein>
    <submittedName>
        <fullName evidence="5">Uncharacterized protein</fullName>
    </submittedName>
</protein>
<feature type="compositionally biased region" description="Basic residues" evidence="4">
    <location>
        <begin position="440"/>
        <end position="450"/>
    </location>
</feature>